<keyword evidence="4" id="KW-0472">Membrane</keyword>
<dbReference type="PANTHER" id="PTHR12302">
    <property type="entry name" value="EBNA2 BINDING PROTEIN P100"/>
    <property type="match status" value="1"/>
</dbReference>
<dbReference type="GO" id="GO:0016787">
    <property type="term" value="F:hydrolase activity"/>
    <property type="evidence" value="ECO:0007669"/>
    <property type="project" value="UniProtKB-KW"/>
</dbReference>
<proteinExistence type="predicted"/>
<keyword evidence="2" id="KW-0255">Endonuclease</keyword>
<evidence type="ECO:0000256" key="2">
    <source>
        <dbReference type="ARBA" id="ARBA00022759"/>
    </source>
</evidence>
<evidence type="ECO:0000313" key="7">
    <source>
        <dbReference type="Proteomes" id="UP000266258"/>
    </source>
</evidence>
<keyword evidence="7" id="KW-1185">Reference proteome</keyword>
<dbReference type="EMBL" id="NRJH01000005">
    <property type="protein sequence ID" value="RIY33961.1"/>
    <property type="molecule type" value="Genomic_DNA"/>
</dbReference>
<evidence type="ECO:0000256" key="1">
    <source>
        <dbReference type="ARBA" id="ARBA00022722"/>
    </source>
</evidence>
<evidence type="ECO:0000259" key="5">
    <source>
        <dbReference type="PROSITE" id="PS50830"/>
    </source>
</evidence>
<keyword evidence="4" id="KW-0812">Transmembrane</keyword>
<keyword evidence="3" id="KW-0378">Hydrolase</keyword>
<feature type="domain" description="TNase-like" evidence="5">
    <location>
        <begin position="95"/>
        <end position="225"/>
    </location>
</feature>
<dbReference type="SUPFAM" id="SSF50199">
    <property type="entry name" value="Staphylococcal nuclease"/>
    <property type="match status" value="1"/>
</dbReference>
<keyword evidence="1" id="KW-0540">Nuclease</keyword>
<keyword evidence="4" id="KW-1133">Transmembrane helix</keyword>
<dbReference type="SMART" id="SM00318">
    <property type="entry name" value="SNc"/>
    <property type="match status" value="1"/>
</dbReference>
<sequence>MAKKKTGIVATVVSVLWVVGWFIADQTLGAKDSNASNGYYQQASVHQASNPCMQAKKGRASKQNYSDFPVQVCRLEYLPINQENKISPSLISKYNLSTCRVTSVHDGDTVHCQVTSNLQVLKVRLLGIDAPETKQTYGQQAGNTLRNLVQGKTVAIFVTGRDVYNRYLGTLYLPQGGSYLNVNQYMVQTGNAWVYNYSNKSSQMFKAYTAFSQQAQRQGLGLWNSSLYPRGKGPVEPKNWRNN</sequence>
<accession>A0A3A1Y8T3</accession>
<dbReference type="PROSITE" id="PS50830">
    <property type="entry name" value="TNASE_3"/>
    <property type="match status" value="1"/>
</dbReference>
<organism evidence="6 7">
    <name type="scientific">Psittacicella melopsittaci</name>
    <dbReference type="NCBI Taxonomy" id="2028576"/>
    <lineage>
        <taxon>Bacteria</taxon>
        <taxon>Pseudomonadati</taxon>
        <taxon>Pseudomonadota</taxon>
        <taxon>Gammaproteobacteria</taxon>
        <taxon>Pasteurellales</taxon>
        <taxon>Psittacicellaceae</taxon>
        <taxon>Psittacicella</taxon>
    </lineage>
</organism>
<dbReference type="PANTHER" id="PTHR12302:SF3">
    <property type="entry name" value="SERINE_THREONINE-PROTEIN KINASE 31"/>
    <property type="match status" value="1"/>
</dbReference>
<evidence type="ECO:0000313" key="6">
    <source>
        <dbReference type="EMBL" id="RIY33961.1"/>
    </source>
</evidence>
<dbReference type="AlphaFoldDB" id="A0A3A1Y8T3"/>
<name>A0A3A1Y8T3_9GAMM</name>
<evidence type="ECO:0000256" key="4">
    <source>
        <dbReference type="SAM" id="Phobius"/>
    </source>
</evidence>
<protein>
    <recommendedName>
        <fullName evidence="5">TNase-like domain-containing protein</fullName>
    </recommendedName>
</protein>
<dbReference type="InterPro" id="IPR035437">
    <property type="entry name" value="SNase_OB-fold_sf"/>
</dbReference>
<evidence type="ECO:0000256" key="3">
    <source>
        <dbReference type="ARBA" id="ARBA00022801"/>
    </source>
</evidence>
<comment type="caution">
    <text evidence="6">The sequence shown here is derived from an EMBL/GenBank/DDBJ whole genome shotgun (WGS) entry which is preliminary data.</text>
</comment>
<dbReference type="Pfam" id="PF00565">
    <property type="entry name" value="SNase"/>
    <property type="match status" value="1"/>
</dbReference>
<feature type="transmembrane region" description="Helical" evidence="4">
    <location>
        <begin position="7"/>
        <end position="24"/>
    </location>
</feature>
<dbReference type="RefSeq" id="WP_119496343.1">
    <property type="nucleotide sequence ID" value="NZ_NRJH01000005.1"/>
</dbReference>
<reference evidence="6 7" key="1">
    <citation type="submission" date="2017-08" db="EMBL/GenBank/DDBJ databases">
        <title>Reclassification of Bisgaard taxon 37 and 44.</title>
        <authorList>
            <person name="Christensen H."/>
        </authorList>
    </citation>
    <scope>NUCLEOTIDE SEQUENCE [LARGE SCALE GENOMIC DNA]</scope>
    <source>
        <strain evidence="6 7">B96_4</strain>
    </source>
</reference>
<gene>
    <name evidence="6" type="ORF">CJP74_00625</name>
</gene>
<dbReference type="InterPro" id="IPR016071">
    <property type="entry name" value="Staphylococal_nuclease_OB-fold"/>
</dbReference>
<dbReference type="Gene3D" id="2.40.50.90">
    <property type="match status" value="1"/>
</dbReference>
<dbReference type="Proteomes" id="UP000266258">
    <property type="component" value="Unassembled WGS sequence"/>
</dbReference>
<dbReference type="GO" id="GO:0004519">
    <property type="term" value="F:endonuclease activity"/>
    <property type="evidence" value="ECO:0007669"/>
    <property type="project" value="UniProtKB-KW"/>
</dbReference>
<dbReference type="OrthoDB" id="9805504at2"/>